<organism evidence="4">
    <name type="scientific">Chromera velia CCMP2878</name>
    <dbReference type="NCBI Taxonomy" id="1169474"/>
    <lineage>
        <taxon>Eukaryota</taxon>
        <taxon>Sar</taxon>
        <taxon>Alveolata</taxon>
        <taxon>Colpodellida</taxon>
        <taxon>Chromeraceae</taxon>
        <taxon>Chromera</taxon>
    </lineage>
</organism>
<keyword evidence="3" id="KW-0812">Transmembrane</keyword>
<dbReference type="EMBL" id="CDMZ01000946">
    <property type="protein sequence ID" value="CUC09489.1"/>
    <property type="molecule type" value="Genomic_DNA"/>
</dbReference>
<evidence type="ECO:0000256" key="2">
    <source>
        <dbReference type="SAM" id="MobiDB-lite"/>
    </source>
</evidence>
<evidence type="ECO:0000313" key="4">
    <source>
        <dbReference type="EMBL" id="CUC09489.1"/>
    </source>
</evidence>
<protein>
    <submittedName>
        <fullName evidence="4">Uncharacterized protein</fullName>
    </submittedName>
</protein>
<feature type="transmembrane region" description="Helical" evidence="3">
    <location>
        <begin position="363"/>
        <end position="381"/>
    </location>
</feature>
<keyword evidence="3" id="KW-1133">Transmembrane helix</keyword>
<proteinExistence type="predicted"/>
<feature type="compositionally biased region" description="Gly residues" evidence="2">
    <location>
        <begin position="1"/>
        <end position="10"/>
    </location>
</feature>
<accession>A0A0K6S7K8</accession>
<keyword evidence="1" id="KW-0175">Coiled coil</keyword>
<evidence type="ECO:0000256" key="1">
    <source>
        <dbReference type="SAM" id="Coils"/>
    </source>
</evidence>
<feature type="coiled-coil region" evidence="1">
    <location>
        <begin position="308"/>
        <end position="342"/>
    </location>
</feature>
<name>A0A0K6S7K8_9ALVE</name>
<dbReference type="VEuPathDB" id="CryptoDB:Cvel_20570"/>
<evidence type="ECO:0000256" key="3">
    <source>
        <dbReference type="SAM" id="Phobius"/>
    </source>
</evidence>
<sequence length="396" mass="44516">MKRLCGGGSSDEGEGTKKTRTSIDSKYLAELVGSLEALLEETKSNHAQTDGHFQEIHAVVTETATLTEKVQASAAQVDALLRELEALKNKEDALDHETQEALLLHEETEAERIVAIERESMASSDLENEISTLEKEKEALQESVEKEKEVLAKVKEESDSLKAQIKESAEKKRKALAEKEKATELLEQTSQQALDIRNSLCTVEIALNRAQQQEAAEKAEVEKQLEAKSLYEEQLQTLQSELASANEAARDLDGRIQMERSQGIKLRSRVRDPDTCPTELEPLLLLIKDRREILSKTRLEIQDIDGQIEKESMVAETLQNELNELLAAQKEVETQTRQAKDDAASAEVRPVVTIEGPDLQRDVFQSGFAMCLIVFFSNILPTRSRWLRTSRIKPRR</sequence>
<feature type="region of interest" description="Disordered" evidence="2">
    <location>
        <begin position="1"/>
        <end position="22"/>
    </location>
</feature>
<dbReference type="AlphaFoldDB" id="A0A0K6S7K8"/>
<keyword evidence="3" id="KW-0472">Membrane</keyword>
<gene>
    <name evidence="4" type="ORF">Cvel_20570.t2</name>
</gene>
<reference evidence="4" key="1">
    <citation type="submission" date="2014-11" db="EMBL/GenBank/DDBJ databases">
        <title>Molecular phylogeny of cliff fern family Woodsiaceae with morphological implications.</title>
        <authorList>
            <person name="Shao Y.-Z."/>
            <person name="Wei R."/>
            <person name="Zhang X.-C."/>
        </authorList>
    </citation>
    <scope>NUCLEOTIDE SEQUENCE</scope>
</reference>
<feature type="coiled-coil region" evidence="1">
    <location>
        <begin position="70"/>
        <end position="255"/>
    </location>
</feature>